<evidence type="ECO:0000313" key="7">
    <source>
        <dbReference type="Proteomes" id="UP000515154"/>
    </source>
</evidence>
<gene>
    <name evidence="8" type="primary">LOC115230544</name>
</gene>
<evidence type="ECO:0000256" key="4">
    <source>
        <dbReference type="ARBA" id="ARBA00023212"/>
    </source>
</evidence>
<evidence type="ECO:0000313" key="8">
    <source>
        <dbReference type="RefSeq" id="XP_029656558.1"/>
    </source>
</evidence>
<dbReference type="Proteomes" id="UP000515154">
    <property type="component" value="Unplaced"/>
</dbReference>
<dbReference type="AlphaFoldDB" id="A0A6P7TXS0"/>
<dbReference type="RefSeq" id="XP_029656558.1">
    <property type="nucleotide sequence ID" value="XM_029800698.1"/>
</dbReference>
<evidence type="ECO:0000256" key="1">
    <source>
        <dbReference type="ARBA" id="ARBA00004245"/>
    </source>
</evidence>
<dbReference type="Pfam" id="PF03271">
    <property type="entry name" value="EB1"/>
    <property type="match status" value="1"/>
</dbReference>
<dbReference type="SUPFAM" id="SSF47576">
    <property type="entry name" value="Calponin-homology domain, CH-domain"/>
    <property type="match status" value="1"/>
</dbReference>
<dbReference type="SUPFAM" id="SSF140612">
    <property type="entry name" value="EB1 dimerisation domain-like"/>
    <property type="match status" value="1"/>
</dbReference>
<keyword evidence="4" id="KW-0206">Cytoskeleton</keyword>
<dbReference type="KEGG" id="osn:115230544"/>
<dbReference type="GO" id="GO:0005874">
    <property type="term" value="C:microtubule"/>
    <property type="evidence" value="ECO:0007669"/>
    <property type="project" value="UniProtKB-KW"/>
</dbReference>
<sequence length="356" mass="41620">MRLKDSKFREFDYFWHLLSIPVDKLVKGRYQDNYEFVQWFRLFFLANYTTEVETYDALKARSGKSMPRMGIVCVTVVVPSGVLTQNSDRPRITQLEAQVESFNSRVECLTKERDFYYNKLVEIEKLVRNVPFKDQFVSSVEMVLFAVEPNPFKTANGRAHPTQFKCRVTRNSNKELKEGSEYVLAEQQPPTSFSQTNLDSGHNKNSINSFKSKDACFGRQIQTTWSNPGQKLRSYERQNQFSVQYEFEVEGRPFELFDIPILEILASSKEMERRLNDEISEQKQRDQGKIIDLTAQTRELQTALNNMKGQFQREKIDSSRLPCRVIFLELAGKLQNELTIIQQENKSLATEKYFLL</sequence>
<proteinExistence type="predicted"/>
<protein>
    <submittedName>
        <fullName evidence="8">Uncharacterized protein LOC115230544</fullName>
    </submittedName>
</protein>
<feature type="domain" description="EB1 C-terminal" evidence="6">
    <location>
        <begin position="84"/>
        <end position="153"/>
    </location>
</feature>
<dbReference type="InterPro" id="IPR036133">
    <property type="entry name" value="EB1_C_sf"/>
</dbReference>
<keyword evidence="7" id="KW-1185">Reference proteome</keyword>
<keyword evidence="3 5" id="KW-0493">Microtubule</keyword>
<dbReference type="Gene3D" id="1.10.418.10">
    <property type="entry name" value="Calponin-like domain"/>
    <property type="match status" value="1"/>
</dbReference>
<reference evidence="8" key="1">
    <citation type="submission" date="2025-08" db="UniProtKB">
        <authorList>
            <consortium name="RefSeq"/>
        </authorList>
    </citation>
    <scope>IDENTIFICATION</scope>
</reference>
<evidence type="ECO:0000256" key="2">
    <source>
        <dbReference type="ARBA" id="ARBA00022490"/>
    </source>
</evidence>
<evidence type="ECO:0000256" key="3">
    <source>
        <dbReference type="ARBA" id="ARBA00022701"/>
    </source>
</evidence>
<name>A0A6P7TXS0_9MOLL</name>
<comment type="subcellular location">
    <subcellularLocation>
        <location evidence="1">Cytoplasm</location>
        <location evidence="1">Cytoskeleton</location>
    </subcellularLocation>
</comment>
<dbReference type="PROSITE" id="PS51230">
    <property type="entry name" value="EB1_C"/>
    <property type="match status" value="1"/>
</dbReference>
<dbReference type="PANTHER" id="PTHR10623">
    <property type="entry name" value="MICROTUBULE-ASSOCIATED PROTEIN RP/EB FAMILY MEMBER"/>
    <property type="match status" value="1"/>
</dbReference>
<evidence type="ECO:0000256" key="5">
    <source>
        <dbReference type="PROSITE-ProRule" id="PRU00576"/>
    </source>
</evidence>
<dbReference type="InterPro" id="IPR004953">
    <property type="entry name" value="EB1_C"/>
</dbReference>
<evidence type="ECO:0000259" key="6">
    <source>
        <dbReference type="PROSITE" id="PS51230"/>
    </source>
</evidence>
<dbReference type="InterPro" id="IPR027328">
    <property type="entry name" value="MAPRE"/>
</dbReference>
<dbReference type="Gene3D" id="1.20.5.1430">
    <property type="match status" value="1"/>
</dbReference>
<dbReference type="InterPro" id="IPR036872">
    <property type="entry name" value="CH_dom_sf"/>
</dbReference>
<dbReference type="GO" id="GO:0008017">
    <property type="term" value="F:microtubule binding"/>
    <property type="evidence" value="ECO:0007669"/>
    <property type="project" value="InterPro"/>
</dbReference>
<accession>A0A6P7TXS0</accession>
<keyword evidence="2" id="KW-0963">Cytoplasm</keyword>
<organism evidence="7 8">
    <name type="scientific">Octopus sinensis</name>
    <name type="common">East Asian common octopus</name>
    <dbReference type="NCBI Taxonomy" id="2607531"/>
    <lineage>
        <taxon>Eukaryota</taxon>
        <taxon>Metazoa</taxon>
        <taxon>Spiralia</taxon>
        <taxon>Lophotrochozoa</taxon>
        <taxon>Mollusca</taxon>
        <taxon>Cephalopoda</taxon>
        <taxon>Coleoidea</taxon>
        <taxon>Octopodiformes</taxon>
        <taxon>Octopoda</taxon>
        <taxon>Incirrata</taxon>
        <taxon>Octopodidae</taxon>
        <taxon>Octopus</taxon>
    </lineage>
</organism>